<keyword evidence="5" id="KW-0547">Nucleotide-binding</keyword>
<comment type="caution">
    <text evidence="12">The sequence shown here is derived from an EMBL/GenBank/DDBJ whole genome shotgun (WGS) entry which is preliminary data.</text>
</comment>
<evidence type="ECO:0000256" key="8">
    <source>
        <dbReference type="ARBA" id="ARBA00023012"/>
    </source>
</evidence>
<dbReference type="InterPro" id="IPR003594">
    <property type="entry name" value="HATPase_dom"/>
</dbReference>
<evidence type="ECO:0000256" key="4">
    <source>
        <dbReference type="ARBA" id="ARBA00022679"/>
    </source>
</evidence>
<accession>A0A194AGL4</accession>
<dbReference type="InterPro" id="IPR035965">
    <property type="entry name" value="PAS-like_dom_sf"/>
</dbReference>
<dbReference type="Pfam" id="PF00512">
    <property type="entry name" value="HisKA"/>
    <property type="match status" value="1"/>
</dbReference>
<dbReference type="PROSITE" id="PS50109">
    <property type="entry name" value="HIS_KIN"/>
    <property type="match status" value="1"/>
</dbReference>
<keyword evidence="8" id="KW-0902">Two-component regulatory system</keyword>
<comment type="catalytic activity">
    <reaction evidence="1">
        <text>ATP + protein L-histidine = ADP + protein N-phospho-L-histidine.</text>
        <dbReference type="EC" id="2.7.13.3"/>
    </reaction>
</comment>
<dbReference type="PANTHER" id="PTHR43065:SF10">
    <property type="entry name" value="PEROXIDE STRESS-ACTIVATED HISTIDINE KINASE MAK3"/>
    <property type="match status" value="1"/>
</dbReference>
<dbReference type="SUPFAM" id="SSF47384">
    <property type="entry name" value="Homodimeric domain of signal transducing histidine kinase"/>
    <property type="match status" value="1"/>
</dbReference>
<dbReference type="InterPro" id="IPR036890">
    <property type="entry name" value="HATPase_C_sf"/>
</dbReference>
<feature type="transmembrane region" description="Helical" evidence="10">
    <location>
        <begin position="13"/>
        <end position="34"/>
    </location>
</feature>
<dbReference type="EC" id="2.7.13.3" evidence="2"/>
<gene>
    <name evidence="12" type="ORF">DPF_0618</name>
</gene>
<dbReference type="InterPro" id="IPR021796">
    <property type="entry name" value="Tll0287-like_dom"/>
</dbReference>
<dbReference type="SMART" id="SM00387">
    <property type="entry name" value="HATPase_c"/>
    <property type="match status" value="1"/>
</dbReference>
<dbReference type="PANTHER" id="PTHR43065">
    <property type="entry name" value="SENSOR HISTIDINE KINASE"/>
    <property type="match status" value="1"/>
</dbReference>
<evidence type="ECO:0000256" key="6">
    <source>
        <dbReference type="ARBA" id="ARBA00022777"/>
    </source>
</evidence>
<keyword evidence="4" id="KW-0808">Transferase</keyword>
<evidence type="ECO:0000256" key="5">
    <source>
        <dbReference type="ARBA" id="ARBA00022741"/>
    </source>
</evidence>
<dbReference type="GO" id="GO:0005524">
    <property type="term" value="F:ATP binding"/>
    <property type="evidence" value="ECO:0007669"/>
    <property type="project" value="UniProtKB-KW"/>
</dbReference>
<keyword evidence="10" id="KW-1133">Transmembrane helix</keyword>
<evidence type="ECO:0000256" key="3">
    <source>
        <dbReference type="ARBA" id="ARBA00022553"/>
    </source>
</evidence>
<organism evidence="12 13">
    <name type="scientific">Desulfoplanes formicivorans</name>
    <dbReference type="NCBI Taxonomy" id="1592317"/>
    <lineage>
        <taxon>Bacteria</taxon>
        <taxon>Pseudomonadati</taxon>
        <taxon>Thermodesulfobacteriota</taxon>
        <taxon>Desulfovibrionia</taxon>
        <taxon>Desulfovibrionales</taxon>
        <taxon>Desulfoplanaceae</taxon>
        <taxon>Desulfoplanes</taxon>
    </lineage>
</organism>
<evidence type="ECO:0000256" key="1">
    <source>
        <dbReference type="ARBA" id="ARBA00000085"/>
    </source>
</evidence>
<dbReference type="Proteomes" id="UP000095200">
    <property type="component" value="Unassembled WGS sequence"/>
</dbReference>
<dbReference type="Pfam" id="PF02518">
    <property type="entry name" value="HATPase_c"/>
    <property type="match status" value="1"/>
</dbReference>
<evidence type="ECO:0000256" key="9">
    <source>
        <dbReference type="SAM" id="Coils"/>
    </source>
</evidence>
<dbReference type="SUPFAM" id="SSF55874">
    <property type="entry name" value="ATPase domain of HSP90 chaperone/DNA topoisomerase II/histidine kinase"/>
    <property type="match status" value="1"/>
</dbReference>
<dbReference type="Pfam" id="PF11845">
    <property type="entry name" value="Tll0287-like"/>
    <property type="match status" value="1"/>
</dbReference>
<evidence type="ECO:0000256" key="2">
    <source>
        <dbReference type="ARBA" id="ARBA00012438"/>
    </source>
</evidence>
<dbReference type="PRINTS" id="PR00344">
    <property type="entry name" value="BCTRLSENSOR"/>
</dbReference>
<dbReference type="SUPFAM" id="SSF55781">
    <property type="entry name" value="GAF domain-like"/>
    <property type="match status" value="1"/>
</dbReference>
<dbReference type="AlphaFoldDB" id="A0A194AGL4"/>
<dbReference type="Gene3D" id="1.10.287.130">
    <property type="match status" value="1"/>
</dbReference>
<name>A0A194AGL4_9BACT</name>
<feature type="coiled-coil region" evidence="9">
    <location>
        <begin position="282"/>
        <end position="320"/>
    </location>
</feature>
<keyword evidence="6 12" id="KW-0418">Kinase</keyword>
<feature type="transmembrane region" description="Helical" evidence="10">
    <location>
        <begin position="216"/>
        <end position="238"/>
    </location>
</feature>
<dbReference type="Gene3D" id="3.30.450.40">
    <property type="match status" value="1"/>
</dbReference>
<keyword evidence="9" id="KW-0175">Coiled coil</keyword>
<dbReference type="SMART" id="SM00388">
    <property type="entry name" value="HisKA"/>
    <property type="match status" value="1"/>
</dbReference>
<reference evidence="13" key="1">
    <citation type="submission" date="2016-06" db="EMBL/GenBank/DDBJ databases">
        <title>Draft genome sequence of Desulfoplanes formicivorans strain Pf12B.</title>
        <authorList>
            <person name="Watanabe M."/>
            <person name="Kojima H."/>
            <person name="Fukui M."/>
        </authorList>
    </citation>
    <scope>NUCLEOTIDE SEQUENCE [LARGE SCALE GENOMIC DNA]</scope>
    <source>
        <strain evidence="13">Pf12B</strain>
    </source>
</reference>
<dbReference type="GO" id="GO:0000155">
    <property type="term" value="F:phosphorelay sensor kinase activity"/>
    <property type="evidence" value="ECO:0007669"/>
    <property type="project" value="InterPro"/>
</dbReference>
<evidence type="ECO:0000313" key="12">
    <source>
        <dbReference type="EMBL" id="GAU07919.1"/>
    </source>
</evidence>
<dbReference type="Gene3D" id="3.30.450.20">
    <property type="entry name" value="PAS domain"/>
    <property type="match status" value="1"/>
</dbReference>
<dbReference type="RefSeq" id="WP_069857417.1">
    <property type="nucleotide sequence ID" value="NZ_BDFE01000008.1"/>
</dbReference>
<evidence type="ECO:0000313" key="13">
    <source>
        <dbReference type="Proteomes" id="UP000095200"/>
    </source>
</evidence>
<dbReference type="InterPro" id="IPR003661">
    <property type="entry name" value="HisK_dim/P_dom"/>
</dbReference>
<dbReference type="OrthoDB" id="9805967at2"/>
<dbReference type="InterPro" id="IPR029016">
    <property type="entry name" value="GAF-like_dom_sf"/>
</dbReference>
<keyword evidence="10" id="KW-0812">Transmembrane</keyword>
<evidence type="ECO:0000256" key="10">
    <source>
        <dbReference type="SAM" id="Phobius"/>
    </source>
</evidence>
<keyword evidence="13" id="KW-1185">Reference proteome</keyword>
<dbReference type="InterPro" id="IPR036097">
    <property type="entry name" value="HisK_dim/P_sf"/>
</dbReference>
<dbReference type="Gene3D" id="3.30.565.10">
    <property type="entry name" value="Histidine kinase-like ATPase, C-terminal domain"/>
    <property type="match status" value="1"/>
</dbReference>
<dbReference type="STRING" id="1592317.DPF_0618"/>
<keyword evidence="10" id="KW-0472">Membrane</keyword>
<sequence>MSPFTKNTLQTKFIFWLIVSMLCVGTFLSTALYFNMRNILFTEVKDKTHLLFAQVDSIQNYVRTILRPSMYQLLGTDRFILESMSSSFVSKQIMEDLKFPKQNYHYRRVAINARNPKFEANELEQEFIEYFRKTPNKKIWEGIRKIRGEDYYITTRPVRFEKPCMRCHGSPQQAPVEVIAKYGSTRGFNYLEGKISGLDLVGIPIQVSFLRIKEAAISYAIMALGGALFFFGMISVLFNRLVVHNLRRVLDIFHGEANDTQEKKIFEKIHTGDEIHEIFHATEELGTHLKEARNKLEQYAENLEHMVAERTKDLQQETRERQLDVHLFVDMLNQLNTTSSRPELLDQTLALMGTRFEVSSITYVCAAASQRSYTWPPTATPCSLPDNWTSLLVDKRAVFDTRRALIPVITQDTAWGILCLHWGHDPGMSMQTRQVLTALGQQLALAIENLQALDDLLHQRNILQSVFDGISDPLLLLDGTGQVIIANAAARSNFSWPENRVPTAIPLPSILESHPAMLSEDGNLQTAPQPGSHEFHMHNRHFMVTIYPLRQSDRMAIYVRDNTSEKKMITRMQQSEKMIAMGKFAAGLAHEINNPLGIILCYTELLRISAKSQQAIDDLTIIEKHARQAQNVVQDLLNFAHIKKNPDVRCDLFATLAGLHQVFKVQAEAKHIQLHMSSAETPVTIKVSSRDIEHILTNLFVNALDALSAEDGRIDITAEVEKDSGVVVLTVRDNGPGIPEKDLPNIFDPFYTTKDVGQGTGLGLAVVYNLVQDNDGDINVYNDNGAVFEITLPL</sequence>
<keyword evidence="3" id="KW-0597">Phosphoprotein</keyword>
<protein>
    <recommendedName>
        <fullName evidence="2">histidine kinase</fullName>
        <ecNumber evidence="2">2.7.13.3</ecNumber>
    </recommendedName>
</protein>
<evidence type="ECO:0000259" key="11">
    <source>
        <dbReference type="PROSITE" id="PS50109"/>
    </source>
</evidence>
<dbReference type="SUPFAM" id="SSF55785">
    <property type="entry name" value="PYP-like sensor domain (PAS domain)"/>
    <property type="match status" value="1"/>
</dbReference>
<proteinExistence type="predicted"/>
<keyword evidence="7" id="KW-0067">ATP-binding</keyword>
<evidence type="ECO:0000256" key="7">
    <source>
        <dbReference type="ARBA" id="ARBA00022840"/>
    </source>
</evidence>
<feature type="domain" description="Histidine kinase" evidence="11">
    <location>
        <begin position="587"/>
        <end position="794"/>
    </location>
</feature>
<dbReference type="CDD" id="cd00082">
    <property type="entry name" value="HisKA"/>
    <property type="match status" value="1"/>
</dbReference>
<dbReference type="InterPro" id="IPR004358">
    <property type="entry name" value="Sig_transdc_His_kin-like_C"/>
</dbReference>
<dbReference type="EMBL" id="BDFE01000008">
    <property type="protein sequence ID" value="GAU07919.1"/>
    <property type="molecule type" value="Genomic_DNA"/>
</dbReference>
<dbReference type="InterPro" id="IPR005467">
    <property type="entry name" value="His_kinase_dom"/>
</dbReference>